<keyword evidence="2" id="KW-1185">Reference proteome</keyword>
<gene>
    <name evidence="1" type="ORF">K491DRAFT_157555</name>
</gene>
<accession>A0A6A6SUT6</accession>
<reference evidence="1" key="1">
    <citation type="journal article" date="2020" name="Stud. Mycol.">
        <title>101 Dothideomycetes genomes: a test case for predicting lifestyles and emergence of pathogens.</title>
        <authorList>
            <person name="Haridas S."/>
            <person name="Albert R."/>
            <person name="Binder M."/>
            <person name="Bloem J."/>
            <person name="Labutti K."/>
            <person name="Salamov A."/>
            <person name="Andreopoulos B."/>
            <person name="Baker S."/>
            <person name="Barry K."/>
            <person name="Bills G."/>
            <person name="Bluhm B."/>
            <person name="Cannon C."/>
            <person name="Castanera R."/>
            <person name="Culley D."/>
            <person name="Daum C."/>
            <person name="Ezra D."/>
            <person name="Gonzalez J."/>
            <person name="Henrissat B."/>
            <person name="Kuo A."/>
            <person name="Liang C."/>
            <person name="Lipzen A."/>
            <person name="Lutzoni F."/>
            <person name="Magnuson J."/>
            <person name="Mondo S."/>
            <person name="Nolan M."/>
            <person name="Ohm R."/>
            <person name="Pangilinan J."/>
            <person name="Park H.-J."/>
            <person name="Ramirez L."/>
            <person name="Alfaro M."/>
            <person name="Sun H."/>
            <person name="Tritt A."/>
            <person name="Yoshinaga Y."/>
            <person name="Zwiers L.-H."/>
            <person name="Turgeon B."/>
            <person name="Goodwin S."/>
            <person name="Spatafora J."/>
            <person name="Crous P."/>
            <person name="Grigoriev I."/>
        </authorList>
    </citation>
    <scope>NUCLEOTIDE SEQUENCE</scope>
    <source>
        <strain evidence="1">CBS 122681</strain>
    </source>
</reference>
<dbReference type="EMBL" id="MU004471">
    <property type="protein sequence ID" value="KAF2649984.1"/>
    <property type="molecule type" value="Genomic_DNA"/>
</dbReference>
<dbReference type="Proteomes" id="UP000799324">
    <property type="component" value="Unassembled WGS sequence"/>
</dbReference>
<evidence type="ECO:0000313" key="1">
    <source>
        <dbReference type="EMBL" id="KAF2649984.1"/>
    </source>
</evidence>
<dbReference type="AlphaFoldDB" id="A0A6A6SUT6"/>
<sequence>MAQQTGRHLVLRPKQTIRAEGEAKESSDLVPTRGRLGVFSFRGFDICDYYHLAFVIVSESVGFSNCRHTCSDHQSIFTPLRDYSIPALAAQSGKYSILEDPPLDMGHTSSYSLTQGYAAYARDPRNIFPASPLSKTGTCLSSIGGLFDVPLCVQRSRVDLTKCVFRKASTTCVASQRDVRSKFCRRRGFGRRLRFYSARDDLGRIVQTLLGGDHRSVPFVPFP</sequence>
<name>A0A6A6SUT6_9PLEO</name>
<evidence type="ECO:0000313" key="2">
    <source>
        <dbReference type="Proteomes" id="UP000799324"/>
    </source>
</evidence>
<organism evidence="1 2">
    <name type="scientific">Lophiostoma macrostomum CBS 122681</name>
    <dbReference type="NCBI Taxonomy" id="1314788"/>
    <lineage>
        <taxon>Eukaryota</taxon>
        <taxon>Fungi</taxon>
        <taxon>Dikarya</taxon>
        <taxon>Ascomycota</taxon>
        <taxon>Pezizomycotina</taxon>
        <taxon>Dothideomycetes</taxon>
        <taxon>Pleosporomycetidae</taxon>
        <taxon>Pleosporales</taxon>
        <taxon>Lophiostomataceae</taxon>
        <taxon>Lophiostoma</taxon>
    </lineage>
</organism>
<proteinExistence type="predicted"/>
<protein>
    <submittedName>
        <fullName evidence="1">Uncharacterized protein</fullName>
    </submittedName>
</protein>